<dbReference type="AlphaFoldDB" id="A0A653C805"/>
<dbReference type="OrthoDB" id="10427659at2759"/>
<dbReference type="Proteomes" id="UP000410492">
    <property type="component" value="Unassembled WGS sequence"/>
</dbReference>
<proteinExistence type="predicted"/>
<keyword evidence="3" id="KW-1185">Reference proteome</keyword>
<organism evidence="2 3">
    <name type="scientific">Callosobruchus maculatus</name>
    <name type="common">Southern cowpea weevil</name>
    <name type="synonym">Pulse bruchid</name>
    <dbReference type="NCBI Taxonomy" id="64391"/>
    <lineage>
        <taxon>Eukaryota</taxon>
        <taxon>Metazoa</taxon>
        <taxon>Ecdysozoa</taxon>
        <taxon>Arthropoda</taxon>
        <taxon>Hexapoda</taxon>
        <taxon>Insecta</taxon>
        <taxon>Pterygota</taxon>
        <taxon>Neoptera</taxon>
        <taxon>Endopterygota</taxon>
        <taxon>Coleoptera</taxon>
        <taxon>Polyphaga</taxon>
        <taxon>Cucujiformia</taxon>
        <taxon>Chrysomeloidea</taxon>
        <taxon>Chrysomelidae</taxon>
        <taxon>Bruchinae</taxon>
        <taxon>Bruchini</taxon>
        <taxon>Callosobruchus</taxon>
    </lineage>
</organism>
<name>A0A653C805_CALMS</name>
<reference evidence="2 3" key="1">
    <citation type="submission" date="2019-01" db="EMBL/GenBank/DDBJ databases">
        <authorList>
            <person name="Sayadi A."/>
        </authorList>
    </citation>
    <scope>NUCLEOTIDE SEQUENCE [LARGE SCALE GENOMIC DNA]</scope>
</reference>
<dbReference type="EMBL" id="CAACVG010007145">
    <property type="protein sequence ID" value="VEN43843.1"/>
    <property type="molecule type" value="Genomic_DNA"/>
</dbReference>
<evidence type="ECO:0000256" key="1">
    <source>
        <dbReference type="SAM" id="MobiDB-lite"/>
    </source>
</evidence>
<sequence>MSGYRGHSLPRLSSAYLMFMPAVLQSSPPPADSCRSNRHVPQKDTAVPGPLNPLYFRKNKTACFDTYSNSPPLTKLYKLGMNQ</sequence>
<accession>A0A653C805</accession>
<feature type="region of interest" description="Disordered" evidence="1">
    <location>
        <begin position="27"/>
        <end position="51"/>
    </location>
</feature>
<evidence type="ECO:0000313" key="2">
    <source>
        <dbReference type="EMBL" id="VEN43843.1"/>
    </source>
</evidence>
<protein>
    <submittedName>
        <fullName evidence="2">Uncharacterized protein</fullName>
    </submittedName>
</protein>
<evidence type="ECO:0000313" key="3">
    <source>
        <dbReference type="Proteomes" id="UP000410492"/>
    </source>
</evidence>
<gene>
    <name evidence="2" type="ORF">CALMAC_LOCUS6853</name>
</gene>